<evidence type="ECO:0000256" key="1">
    <source>
        <dbReference type="SAM" id="MobiDB-lite"/>
    </source>
</evidence>
<evidence type="ECO:0000313" key="3">
    <source>
        <dbReference type="Proteomes" id="UP000028545"/>
    </source>
</evidence>
<dbReference type="GeneID" id="27722298"/>
<gene>
    <name evidence="2" type="ORF">SAPIO_CDS3226</name>
</gene>
<feature type="compositionally biased region" description="Basic and acidic residues" evidence="1">
    <location>
        <begin position="422"/>
        <end position="431"/>
    </location>
</feature>
<sequence>MASTYRQFLASPNSSLLSADATLHYVTTTTAIRGATDIIKHLNSLRNQVKKTAEDFLDVIEGRNAAAIQVKTTMTFVSSGGPYLPGLDDNFLSEREVHLPIMHIVSFDGQGKIAQIRQSWDQGALLKQVDVIGRSGRNWPIRDGSDQIKVITTCLSARGAVAESAPESSDVLHRSRGNSVNALRDPHASLELFAPRDAAEDAAAARIISPYAGTRPRQRSFTEILGDEPTDEDDGSPSRGRSQSPSKFIAPKAGSNKKFQPNRLFETDEQDEDDGRGRVQQQTRPIAPKIGAGKNFQPSRLFEMEEEAHDEDNGRGRSQHQTRPIAPKVGAGKNFQPSRLFEVEDEQDSPDNKPKPDRFYRPNPKRFQHFALGDEHGEGEETTPKASDQTDRSRSRSKHDSSWSFDDFVTPQKALPTRTIRRPQDVRHWDNEAEETPANQRKPAGKPRRDAEHHFDFADDGPEPTEPRPAGVPRGTKHNTGLGLYDNHVYHEDGKAPSPGPDPYALGNITNLKDRKKTFDPSFSMTDDPEDDQTPQPRKVSEDRKKAVKMMEANWAATNDSPASQKENSRGSAAAPGRRLGNQGISIAGDGMGSRKGANADRASNKGILIGGDGMGGKKGTARDWLFPEED</sequence>
<dbReference type="KEGG" id="sapo:SAPIO_CDS3226"/>
<feature type="compositionally biased region" description="Gly residues" evidence="1">
    <location>
        <begin position="609"/>
        <end position="619"/>
    </location>
</feature>
<organism evidence="2 3">
    <name type="scientific">Pseudallescheria apiosperma</name>
    <name type="common">Scedosporium apiospermum</name>
    <dbReference type="NCBI Taxonomy" id="563466"/>
    <lineage>
        <taxon>Eukaryota</taxon>
        <taxon>Fungi</taxon>
        <taxon>Dikarya</taxon>
        <taxon>Ascomycota</taxon>
        <taxon>Pezizomycotina</taxon>
        <taxon>Sordariomycetes</taxon>
        <taxon>Hypocreomycetidae</taxon>
        <taxon>Microascales</taxon>
        <taxon>Microascaceae</taxon>
        <taxon>Scedosporium</taxon>
    </lineage>
</organism>
<dbReference type="AlphaFoldDB" id="A0A084GAB3"/>
<evidence type="ECO:0000313" key="2">
    <source>
        <dbReference type="EMBL" id="KEZ44275.1"/>
    </source>
</evidence>
<dbReference type="Proteomes" id="UP000028545">
    <property type="component" value="Unassembled WGS sequence"/>
</dbReference>
<dbReference type="Gene3D" id="3.10.450.50">
    <property type="match status" value="1"/>
</dbReference>
<protein>
    <recommendedName>
        <fullName evidence="4">Ntf2-like protein</fullName>
    </recommendedName>
</protein>
<reference evidence="2 3" key="1">
    <citation type="journal article" date="2014" name="Genome Announc.">
        <title>Draft genome sequence of the pathogenic fungus Scedosporium apiospermum.</title>
        <authorList>
            <person name="Vandeputte P."/>
            <person name="Ghamrawi S."/>
            <person name="Rechenmann M."/>
            <person name="Iltis A."/>
            <person name="Giraud S."/>
            <person name="Fleury M."/>
            <person name="Thornton C."/>
            <person name="Delhaes L."/>
            <person name="Meyer W."/>
            <person name="Papon N."/>
            <person name="Bouchara J.P."/>
        </authorList>
    </citation>
    <scope>NUCLEOTIDE SEQUENCE [LARGE SCALE GENOMIC DNA]</scope>
    <source>
        <strain evidence="2 3">IHEM 14462</strain>
    </source>
</reference>
<dbReference type="EMBL" id="JOWA01000088">
    <property type="protein sequence ID" value="KEZ44275.1"/>
    <property type="molecule type" value="Genomic_DNA"/>
</dbReference>
<feature type="compositionally biased region" description="Acidic residues" evidence="1">
    <location>
        <begin position="225"/>
        <end position="235"/>
    </location>
</feature>
<feature type="compositionally biased region" description="Polar residues" evidence="1">
    <location>
        <begin position="556"/>
        <end position="566"/>
    </location>
</feature>
<feature type="compositionally biased region" description="Basic and acidic residues" evidence="1">
    <location>
        <begin position="447"/>
        <end position="457"/>
    </location>
</feature>
<dbReference type="RefSeq" id="XP_016644074.1">
    <property type="nucleotide sequence ID" value="XM_016786068.1"/>
</dbReference>
<proteinExistence type="predicted"/>
<dbReference type="InterPro" id="IPR032710">
    <property type="entry name" value="NTF2-like_dom_sf"/>
</dbReference>
<dbReference type="VEuPathDB" id="FungiDB:SAPIO_CDS3226"/>
<keyword evidence="3" id="KW-1185">Reference proteome</keyword>
<dbReference type="HOGENOM" id="CLU_017360_0_0_1"/>
<comment type="caution">
    <text evidence="2">The sequence shown here is derived from an EMBL/GenBank/DDBJ whole genome shotgun (WGS) entry which is preliminary data.</text>
</comment>
<feature type="compositionally biased region" description="Basic and acidic residues" evidence="1">
    <location>
        <begin position="388"/>
        <end position="401"/>
    </location>
</feature>
<name>A0A084GAB3_PSEDA</name>
<dbReference type="SUPFAM" id="SSF54427">
    <property type="entry name" value="NTF2-like"/>
    <property type="match status" value="1"/>
</dbReference>
<dbReference type="OrthoDB" id="1162399at2759"/>
<dbReference type="OMA" id="GKTGRNW"/>
<evidence type="ECO:0008006" key="4">
    <source>
        <dbReference type="Google" id="ProtNLM"/>
    </source>
</evidence>
<feature type="compositionally biased region" description="Low complexity" evidence="1">
    <location>
        <begin position="237"/>
        <end position="246"/>
    </location>
</feature>
<accession>A0A084GAB3</accession>
<feature type="compositionally biased region" description="Basic and acidic residues" evidence="1">
    <location>
        <begin position="350"/>
        <end position="360"/>
    </location>
</feature>
<feature type="region of interest" description="Disordered" evidence="1">
    <location>
        <begin position="215"/>
        <end position="631"/>
    </location>
</feature>